<gene>
    <name evidence="1" type="ORF">AT746_04245</name>
</gene>
<dbReference type="EMBL" id="CP013650">
    <property type="protein sequence ID" value="ALS97557.1"/>
    <property type="molecule type" value="Genomic_DNA"/>
</dbReference>
<dbReference type="AlphaFoldDB" id="A0A0U3B7E5"/>
<keyword evidence="2" id="KW-1185">Reference proteome</keyword>
<dbReference type="RefSeq" id="WP_062476881.1">
    <property type="nucleotide sequence ID" value="NZ_CP013650.1"/>
</dbReference>
<dbReference type="KEGG" id="lal:AT746_04245"/>
<evidence type="ECO:0000313" key="2">
    <source>
        <dbReference type="Proteomes" id="UP000068447"/>
    </source>
</evidence>
<sequence length="614" mass="68905">MKLSQVLSSINQIEKSKFISCLDRLCSNAAQTDKVLAKSIERIDGQIKNASGSEITQLFNAVSKHFKTSVKEQLAMADAQIALLVNILSRDGNSIARVSWIETLYSKEWNALSNLSKELLREIKEADEAEPFSRGNRLKIYRDCLDTAYFNDEKSNREAKITDDERSILNVLADRLEISIDEATAIEHLSNPIPKANVADGLNTLREMGVLFINRKRAEVMVADEVVNILNDIQHKELSDKHVLRILRTLADAELSNILKRYGKKIRGVGRADKISQIIHSGIGIRHILSRDIFSADETQNERKERLKNLIADLGINVDKIGTTLDERIDVIIQTLKGATEHEFNALSASGFKDMCTALMLHIPSLDKLLKKEYELEDRDEIDTDKLRALSITPHDILFLLPNDDIKAVRDKLGLSKRGNPRFVILESFASANDKLIENYDALARRDLAALKEAGVEIQESEVGIRFEEVTKAIFEQLDLLVDEELRKSINTTKDKADIIISISEDDVIIGEAKTCKNGDFAKYSTTSRQVKAYATRCENQGKRVAQVLIVAPTFSKDFVESAEMDTEVNISLLEAKGLKLILDAYKARRNPKFSPKLFTKGGLLKAELIAKNI</sequence>
<organism evidence="1 2">
    <name type="scientific">Lacimicrobium alkaliphilum</name>
    <dbReference type="NCBI Taxonomy" id="1526571"/>
    <lineage>
        <taxon>Bacteria</taxon>
        <taxon>Pseudomonadati</taxon>
        <taxon>Pseudomonadota</taxon>
        <taxon>Gammaproteobacteria</taxon>
        <taxon>Alteromonadales</taxon>
        <taxon>Alteromonadaceae</taxon>
        <taxon>Lacimicrobium</taxon>
    </lineage>
</organism>
<dbReference type="Proteomes" id="UP000068447">
    <property type="component" value="Chromosome"/>
</dbReference>
<accession>A0A0U3B7E5</accession>
<proteinExistence type="predicted"/>
<name>A0A0U3B7E5_9ALTE</name>
<protein>
    <submittedName>
        <fullName evidence="1">Uncharacterized protein</fullName>
    </submittedName>
</protein>
<evidence type="ECO:0000313" key="1">
    <source>
        <dbReference type="EMBL" id="ALS97557.1"/>
    </source>
</evidence>
<dbReference type="OrthoDB" id="6092898at2"/>
<reference evidence="1 2" key="1">
    <citation type="submission" date="2015-12" db="EMBL/GenBank/DDBJ databases">
        <title>Complete genome of Lacimicrobium alkaliphilum KCTC 32984.</title>
        <authorList>
            <person name="Kim S.-G."/>
            <person name="Lee Y.-J."/>
        </authorList>
    </citation>
    <scope>NUCLEOTIDE SEQUENCE [LARGE SCALE GENOMIC DNA]</scope>
    <source>
        <strain evidence="1 2">YelD216</strain>
    </source>
</reference>
<dbReference type="STRING" id="1526571.AT746_04245"/>